<name>A0A1E7FXI9_9STRA</name>
<evidence type="ECO:0000313" key="2">
    <source>
        <dbReference type="EMBL" id="OEU22857.1"/>
    </source>
</evidence>
<dbReference type="Proteomes" id="UP000095751">
    <property type="component" value="Unassembled WGS sequence"/>
</dbReference>
<keyword evidence="3" id="KW-1185">Reference proteome</keyword>
<dbReference type="EMBL" id="KV784353">
    <property type="protein sequence ID" value="OEU22857.1"/>
    <property type="molecule type" value="Genomic_DNA"/>
</dbReference>
<accession>A0A1E7FXI9</accession>
<keyword evidence="1" id="KW-0472">Membrane</keyword>
<dbReference type="InParanoid" id="A0A1E7FXI9"/>
<sequence length="680" mass="78581">MDNNSTKNEIAVITARRLLRSSIRRWGLIVPFAVSVFLSIGLIIKSCSLAISSSRELQYIEHQFGVPSTVRQTGRDYNHQNISICFITSQFSSSNDRTDHLYDVRKVSPLLYKSPHYHFFAFSNLAELKAPGWELIVKDLRQYKRWITQSRWPKFMAFRETKIQETCQVIFYIDGILSPRDDLEIFQAEGRKIMSSTVQLAQRIHPYGGGAEAEFDRIVLKKKDTKKNVKASLQWLRAQPDYNMNCTLYENSIIGYAVDSPSIKEAANFFWDHYSKEEDSWRDQPLWCYALDHFDITPIQLTGNGKGELFDQVDSRTAKGSHKYKSESVILATNFYESLDSKKSPQVKPCWLDTNIAALDDSHKPVEIFQQNMSNAGTILAPVCPDSFRRSSSPGVRTRSGLTISIPYFAQPALLLQQLSNFADYPESIQKKLSIIIIDDGSPLGLRATDYLNTTASNNTSLYYLNKKSSSSLPIRFYFMLRIVHINNDIDWNVEGSHNLAFYLAKTRLGLILDLSMKIPIETIRDVLTWNTTKINNETNQKQSVAHKFTRIRSNGKFDYHQTCALIDLQEYWNSGGMDEDFAGSFGYGTYPHFWHVWEKGGRYTEKHNTTYLIEQNTETCDSTWIDSLEKMEQCKTARSMMNSPTKEGRKKNRRLWRKKSEDKVKWSNTYLRFNWTIEF</sequence>
<protein>
    <recommendedName>
        <fullName evidence="4">Nucleotide-diphospho-sugar transferase domain-containing protein</fullName>
    </recommendedName>
</protein>
<dbReference type="SUPFAM" id="SSF53448">
    <property type="entry name" value="Nucleotide-diphospho-sugar transferases"/>
    <property type="match status" value="1"/>
</dbReference>
<dbReference type="InterPro" id="IPR029044">
    <property type="entry name" value="Nucleotide-diphossugar_trans"/>
</dbReference>
<dbReference type="OrthoDB" id="10484521at2759"/>
<dbReference type="KEGG" id="fcy:FRACYDRAFT_233021"/>
<evidence type="ECO:0000313" key="3">
    <source>
        <dbReference type="Proteomes" id="UP000095751"/>
    </source>
</evidence>
<evidence type="ECO:0000256" key="1">
    <source>
        <dbReference type="SAM" id="Phobius"/>
    </source>
</evidence>
<keyword evidence="1" id="KW-0812">Transmembrane</keyword>
<dbReference type="AlphaFoldDB" id="A0A1E7FXI9"/>
<reference evidence="2 3" key="1">
    <citation type="submission" date="2016-09" db="EMBL/GenBank/DDBJ databases">
        <title>Extensive genetic diversity and differential bi-allelic expression allows diatom success in the polar Southern Ocean.</title>
        <authorList>
            <consortium name="DOE Joint Genome Institute"/>
            <person name="Mock T."/>
            <person name="Otillar R.P."/>
            <person name="Strauss J."/>
            <person name="Dupont C."/>
            <person name="Frickenhaus S."/>
            <person name="Maumus F."/>
            <person name="Mcmullan M."/>
            <person name="Sanges R."/>
            <person name="Schmutz J."/>
            <person name="Toseland A."/>
            <person name="Valas R."/>
            <person name="Veluchamy A."/>
            <person name="Ward B.J."/>
            <person name="Allen A."/>
            <person name="Barry K."/>
            <person name="Falciatore A."/>
            <person name="Ferrante M."/>
            <person name="Fortunato A.E."/>
            <person name="Gloeckner G."/>
            <person name="Gruber A."/>
            <person name="Hipkin R."/>
            <person name="Janech M."/>
            <person name="Kroth P."/>
            <person name="Leese F."/>
            <person name="Lindquist E."/>
            <person name="Lyon B.R."/>
            <person name="Martin J."/>
            <person name="Mayer C."/>
            <person name="Parker M."/>
            <person name="Quesneville H."/>
            <person name="Raymond J."/>
            <person name="Uhlig C."/>
            <person name="Valentin K.U."/>
            <person name="Worden A.Z."/>
            <person name="Armbrust E.V."/>
            <person name="Bowler C."/>
            <person name="Green B."/>
            <person name="Moulton V."/>
            <person name="Van Oosterhout C."/>
            <person name="Grigoriev I."/>
        </authorList>
    </citation>
    <scope>NUCLEOTIDE SEQUENCE [LARGE SCALE GENOMIC DNA]</scope>
    <source>
        <strain evidence="2 3">CCMP1102</strain>
    </source>
</reference>
<keyword evidence="1" id="KW-1133">Transmembrane helix</keyword>
<gene>
    <name evidence="2" type="ORF">FRACYDRAFT_233021</name>
</gene>
<organism evidence="2 3">
    <name type="scientific">Fragilariopsis cylindrus CCMP1102</name>
    <dbReference type="NCBI Taxonomy" id="635003"/>
    <lineage>
        <taxon>Eukaryota</taxon>
        <taxon>Sar</taxon>
        <taxon>Stramenopiles</taxon>
        <taxon>Ochrophyta</taxon>
        <taxon>Bacillariophyta</taxon>
        <taxon>Bacillariophyceae</taxon>
        <taxon>Bacillariophycidae</taxon>
        <taxon>Bacillariales</taxon>
        <taxon>Bacillariaceae</taxon>
        <taxon>Fragilariopsis</taxon>
    </lineage>
</organism>
<evidence type="ECO:0008006" key="4">
    <source>
        <dbReference type="Google" id="ProtNLM"/>
    </source>
</evidence>
<proteinExistence type="predicted"/>
<feature type="transmembrane region" description="Helical" evidence="1">
    <location>
        <begin position="26"/>
        <end position="44"/>
    </location>
</feature>